<accession>A0A0H4T9Z0</accession>
<evidence type="ECO:0000256" key="1">
    <source>
        <dbReference type="SAM" id="Phobius"/>
    </source>
</evidence>
<dbReference type="AlphaFoldDB" id="A0A0H4T9Z0"/>
<feature type="transmembrane region" description="Helical" evidence="1">
    <location>
        <begin position="91"/>
        <end position="115"/>
    </location>
</feature>
<keyword evidence="1" id="KW-1133">Transmembrane helix</keyword>
<protein>
    <submittedName>
        <fullName evidence="2">Uncharacterized protein</fullName>
    </submittedName>
</protein>
<proteinExistence type="predicted"/>
<reference evidence="2" key="1">
    <citation type="journal article" date="2015" name="ISME J.">
        <title>Aquifer environment selects for microbial species cohorts in sediment and groundwater.</title>
        <authorList>
            <person name="Hug L.A."/>
            <person name="Thomas B.C."/>
            <person name="Brown C.T."/>
            <person name="Frischkorn K.R."/>
            <person name="Williams K.H."/>
            <person name="Tringe S.G."/>
            <person name="Banfield J.F."/>
        </authorList>
    </citation>
    <scope>NUCLEOTIDE SEQUENCE</scope>
</reference>
<dbReference type="EMBL" id="KT007047">
    <property type="protein sequence ID" value="AKQ04746.1"/>
    <property type="molecule type" value="Genomic_DNA"/>
</dbReference>
<evidence type="ECO:0000313" key="2">
    <source>
        <dbReference type="EMBL" id="AKQ04746.1"/>
    </source>
</evidence>
<organism evidence="2">
    <name type="scientific">uncultured Parcubacteria bacterium Rifle_16ft_4_minimus_7278</name>
    <dbReference type="NCBI Taxonomy" id="1665143"/>
    <lineage>
        <taxon>Bacteria</taxon>
        <taxon>Candidatus Parcubacteria</taxon>
        <taxon>environmental samples</taxon>
    </lineage>
</organism>
<name>A0A0H4T9Z0_9BACT</name>
<sequence>MSVAGEHAGTGVPSPNPIWFPIVQIPVFVDKISEQARYKSKTINFNVKEIGMTVIVKIALFTPRLFNNEGENRSKSVIEFYRFNIKISDDFAVISALILTISLIRINIVPIVALVNMR</sequence>
<keyword evidence="1" id="KW-0812">Transmembrane</keyword>
<keyword evidence="1" id="KW-0472">Membrane</keyword>